<comment type="function">
    <text evidence="1 11">Component of the spindle pole body (SPB) required for insertion of the nascent SPB into the nuclear envelope and for the proper execution of spindle pole body (SPB) duplication.</text>
</comment>
<dbReference type="GO" id="GO:0030474">
    <property type="term" value="P:spindle pole body duplication"/>
    <property type="evidence" value="ECO:0007669"/>
    <property type="project" value="InterPro"/>
</dbReference>
<evidence type="ECO:0000313" key="13">
    <source>
        <dbReference type="Proteomes" id="UP001306508"/>
    </source>
</evidence>
<keyword evidence="9 11" id="KW-0206">Cytoskeleton</keyword>
<proteinExistence type="inferred from homology"/>
<feature type="coiled-coil region" evidence="11">
    <location>
        <begin position="124"/>
        <end position="232"/>
    </location>
</feature>
<evidence type="ECO:0000256" key="10">
    <source>
        <dbReference type="ARBA" id="ARBA00023242"/>
    </source>
</evidence>
<evidence type="ECO:0000256" key="6">
    <source>
        <dbReference type="ARBA" id="ARBA00022989"/>
    </source>
</evidence>
<evidence type="ECO:0000256" key="11">
    <source>
        <dbReference type="RuleBase" id="RU362141"/>
    </source>
</evidence>
<organism evidence="12 13">
    <name type="scientific">Arxiozyma heterogenica</name>
    <dbReference type="NCBI Taxonomy" id="278026"/>
    <lineage>
        <taxon>Eukaryota</taxon>
        <taxon>Fungi</taxon>
        <taxon>Dikarya</taxon>
        <taxon>Ascomycota</taxon>
        <taxon>Saccharomycotina</taxon>
        <taxon>Saccharomycetes</taxon>
        <taxon>Saccharomycetales</taxon>
        <taxon>Saccharomycetaceae</taxon>
        <taxon>Arxiozyma</taxon>
    </lineage>
</organism>
<comment type="subcellular location">
    <subcellularLocation>
        <location evidence="11">Cytoplasm</location>
        <location evidence="11">Cytoskeleton</location>
        <location evidence="11">Microtubule organizing center</location>
        <location evidence="11">Spindle pole body</location>
    </subcellularLocation>
    <subcellularLocation>
        <location evidence="11">Nucleus membrane</location>
        <topology evidence="11">Single-pass membrane protein</topology>
    </subcellularLocation>
</comment>
<protein>
    <recommendedName>
        <fullName evidence="3 11">Monopolar spindle protein 2</fullName>
    </recommendedName>
</protein>
<dbReference type="Proteomes" id="UP001306508">
    <property type="component" value="Unassembled WGS sequence"/>
</dbReference>
<dbReference type="EMBL" id="JAWIZZ010000040">
    <property type="protein sequence ID" value="KAK5780712.1"/>
    <property type="molecule type" value="Genomic_DNA"/>
</dbReference>
<evidence type="ECO:0000256" key="4">
    <source>
        <dbReference type="ARBA" id="ARBA00022490"/>
    </source>
</evidence>
<evidence type="ECO:0000256" key="8">
    <source>
        <dbReference type="ARBA" id="ARBA00023136"/>
    </source>
</evidence>
<comment type="caution">
    <text evidence="12">The sequence shown here is derived from an EMBL/GenBank/DDBJ whole genome shotgun (WGS) entry which is preliminary data.</text>
</comment>
<keyword evidence="4 11" id="KW-0963">Cytoplasm</keyword>
<keyword evidence="7 11" id="KW-0175">Coiled coil</keyword>
<accession>A0AAN7WRK7</accession>
<evidence type="ECO:0000256" key="9">
    <source>
        <dbReference type="ARBA" id="ARBA00023212"/>
    </source>
</evidence>
<dbReference type="GO" id="GO:0071988">
    <property type="term" value="P:protein localization to spindle pole body"/>
    <property type="evidence" value="ECO:0007669"/>
    <property type="project" value="InterPro"/>
</dbReference>
<name>A0AAN7WRK7_9SACH</name>
<dbReference type="GO" id="GO:0005816">
    <property type="term" value="C:spindle pole body"/>
    <property type="evidence" value="ECO:0007669"/>
    <property type="project" value="UniProtKB-SubCell"/>
</dbReference>
<sequence>MDHLILDKIWYKITNDSQSEYILGSQLADFIRELNKSTDSVIITSDQIDSVNNFSLSNPDIKIYKFAIDEFLSNLIGFKFSQPVEAVTDNKEKNTSRTEFNKGSILNDINYDNIKGQKKSEELEKVESIESDDLQEEIENYKNKYDILRKEFEFYKRKQTLNQKIPTSELNIDYEYTVNEFKRQIEEQRKIMLNISQNIENRHNDYKNNNNYNTHTNKIAETSRNIDNSKRDNEVRKDISVIRYLYQFGQILLVFIIAIIFSSILSKIVFPLANSKQKDNFNLYENNMDMFDMSFQVDPWWTKFNTLSHLIYKFQDWYNDDNYDVVDDIRSTDSGINAVYDEVFGIKNIN</sequence>
<dbReference type="Pfam" id="PF17060">
    <property type="entry name" value="MPS2"/>
    <property type="match status" value="1"/>
</dbReference>
<dbReference type="GO" id="GO:0031965">
    <property type="term" value="C:nuclear membrane"/>
    <property type="evidence" value="ECO:0007669"/>
    <property type="project" value="UniProtKB-SubCell"/>
</dbReference>
<evidence type="ECO:0000256" key="3">
    <source>
        <dbReference type="ARBA" id="ARBA00015584"/>
    </source>
</evidence>
<evidence type="ECO:0000256" key="7">
    <source>
        <dbReference type="ARBA" id="ARBA00023054"/>
    </source>
</evidence>
<keyword evidence="8 11" id="KW-0472">Membrane</keyword>
<keyword evidence="5 11" id="KW-0812">Transmembrane</keyword>
<keyword evidence="10 11" id="KW-0539">Nucleus</keyword>
<reference evidence="13" key="1">
    <citation type="submission" date="2023-07" db="EMBL/GenBank/DDBJ databases">
        <title>A draft genome of Kazachstania heterogenica Y-27499.</title>
        <authorList>
            <person name="Donic C."/>
            <person name="Kralova J.S."/>
            <person name="Fidel L."/>
            <person name="Ben-Dor S."/>
            <person name="Jung S."/>
        </authorList>
    </citation>
    <scope>NUCLEOTIDE SEQUENCE [LARGE SCALE GENOMIC DNA]</scope>
    <source>
        <strain evidence="13">Y27499</strain>
    </source>
</reference>
<gene>
    <name evidence="11" type="primary">MPS2</name>
    <name evidence="12" type="ORF">RI543_001834</name>
</gene>
<dbReference type="GO" id="GO:0005737">
    <property type="term" value="C:cytoplasm"/>
    <property type="evidence" value="ECO:0007669"/>
    <property type="project" value="UniProtKB-UniRule"/>
</dbReference>
<comment type="similarity">
    <text evidence="2 11">Belongs to the MPS2 family.</text>
</comment>
<dbReference type="AlphaFoldDB" id="A0AAN7WRK7"/>
<dbReference type="InterPro" id="IPR031433">
    <property type="entry name" value="Mps2"/>
</dbReference>
<feature type="transmembrane region" description="Helical" evidence="11">
    <location>
        <begin position="244"/>
        <end position="270"/>
    </location>
</feature>
<evidence type="ECO:0000256" key="1">
    <source>
        <dbReference type="ARBA" id="ARBA00003044"/>
    </source>
</evidence>
<keyword evidence="6 11" id="KW-1133">Transmembrane helix</keyword>
<keyword evidence="13" id="KW-1185">Reference proteome</keyword>
<evidence type="ECO:0000256" key="5">
    <source>
        <dbReference type="ARBA" id="ARBA00022692"/>
    </source>
</evidence>
<evidence type="ECO:0000313" key="12">
    <source>
        <dbReference type="EMBL" id="KAK5780712.1"/>
    </source>
</evidence>
<evidence type="ECO:0000256" key="2">
    <source>
        <dbReference type="ARBA" id="ARBA00008916"/>
    </source>
</evidence>